<dbReference type="AlphaFoldDB" id="A0A6C0BND8"/>
<sequence>MIFNLWRANLPSSQLDANLVYRSDTLNTPNDTYIILRMSMRQSVDYSVTL</sequence>
<proteinExistence type="predicted"/>
<accession>A0A6C0BND8</accession>
<reference evidence="1" key="1">
    <citation type="journal article" date="2020" name="Nature">
        <title>Giant virus diversity and host interactions through global metagenomics.</title>
        <authorList>
            <person name="Schulz F."/>
            <person name="Roux S."/>
            <person name="Paez-Espino D."/>
            <person name="Jungbluth S."/>
            <person name="Walsh D.A."/>
            <person name="Denef V.J."/>
            <person name="McMahon K.D."/>
            <person name="Konstantinidis K.T."/>
            <person name="Eloe-Fadrosh E.A."/>
            <person name="Kyrpides N.C."/>
            <person name="Woyke T."/>
        </authorList>
    </citation>
    <scope>NUCLEOTIDE SEQUENCE</scope>
    <source>
        <strain evidence="1">GVMAG-M-3300017651-5</strain>
    </source>
</reference>
<evidence type="ECO:0000313" key="1">
    <source>
        <dbReference type="EMBL" id="QHS93109.1"/>
    </source>
</evidence>
<organism evidence="1">
    <name type="scientific">viral metagenome</name>
    <dbReference type="NCBI Taxonomy" id="1070528"/>
    <lineage>
        <taxon>unclassified sequences</taxon>
        <taxon>metagenomes</taxon>
        <taxon>organismal metagenomes</taxon>
    </lineage>
</organism>
<protein>
    <submittedName>
        <fullName evidence="1">Uncharacterized protein</fullName>
    </submittedName>
</protein>
<name>A0A6C0BND8_9ZZZZ</name>
<dbReference type="EMBL" id="MN739196">
    <property type="protein sequence ID" value="QHS93109.1"/>
    <property type="molecule type" value="Genomic_DNA"/>
</dbReference>